<evidence type="ECO:0000313" key="2">
    <source>
        <dbReference type="EMBL" id="KIJ40232.1"/>
    </source>
</evidence>
<proteinExistence type="predicted"/>
<evidence type="ECO:0000313" key="3">
    <source>
        <dbReference type="Proteomes" id="UP000054279"/>
    </source>
</evidence>
<dbReference type="OrthoDB" id="3536723at2759"/>
<evidence type="ECO:0000256" key="1">
    <source>
        <dbReference type="SAM" id="SignalP"/>
    </source>
</evidence>
<dbReference type="HOGENOM" id="CLU_1876753_0_0_1"/>
<keyword evidence="3" id="KW-1185">Reference proteome</keyword>
<dbReference type="EMBL" id="KN837145">
    <property type="protein sequence ID" value="KIJ40232.1"/>
    <property type="molecule type" value="Genomic_DNA"/>
</dbReference>
<feature type="chain" id="PRO_5002221620" evidence="1">
    <location>
        <begin position="19"/>
        <end position="136"/>
    </location>
</feature>
<sequence>MRFYSLVLSFLAATSVFALPPTAPPTPDTYVWVQYAANDTQPGFQTFFEYKECYPYTVDGHKAAAAVFLQGSTCYQYSNAECTGSITPPVGVPVTGGVTLINLFDFVHLVGGGAICYKNSLPNLPLLPEIEADTGL</sequence>
<name>A0A0C9VFL3_SPHS4</name>
<reference evidence="2 3" key="1">
    <citation type="submission" date="2014-06" db="EMBL/GenBank/DDBJ databases">
        <title>Evolutionary Origins and Diversification of the Mycorrhizal Mutualists.</title>
        <authorList>
            <consortium name="DOE Joint Genome Institute"/>
            <consortium name="Mycorrhizal Genomics Consortium"/>
            <person name="Kohler A."/>
            <person name="Kuo A."/>
            <person name="Nagy L.G."/>
            <person name="Floudas D."/>
            <person name="Copeland A."/>
            <person name="Barry K.W."/>
            <person name="Cichocki N."/>
            <person name="Veneault-Fourrey C."/>
            <person name="LaButti K."/>
            <person name="Lindquist E.A."/>
            <person name="Lipzen A."/>
            <person name="Lundell T."/>
            <person name="Morin E."/>
            <person name="Murat C."/>
            <person name="Riley R."/>
            <person name="Ohm R."/>
            <person name="Sun H."/>
            <person name="Tunlid A."/>
            <person name="Henrissat B."/>
            <person name="Grigoriev I.V."/>
            <person name="Hibbett D.S."/>
            <person name="Martin F."/>
        </authorList>
    </citation>
    <scope>NUCLEOTIDE SEQUENCE [LARGE SCALE GENOMIC DNA]</scope>
    <source>
        <strain evidence="2 3">SS14</strain>
    </source>
</reference>
<protein>
    <submittedName>
        <fullName evidence="2">Uncharacterized protein</fullName>
    </submittedName>
</protein>
<gene>
    <name evidence="2" type="ORF">M422DRAFT_49189</name>
</gene>
<feature type="signal peptide" evidence="1">
    <location>
        <begin position="1"/>
        <end position="18"/>
    </location>
</feature>
<dbReference type="AlphaFoldDB" id="A0A0C9VFL3"/>
<dbReference type="Proteomes" id="UP000054279">
    <property type="component" value="Unassembled WGS sequence"/>
</dbReference>
<organism evidence="2 3">
    <name type="scientific">Sphaerobolus stellatus (strain SS14)</name>
    <dbReference type="NCBI Taxonomy" id="990650"/>
    <lineage>
        <taxon>Eukaryota</taxon>
        <taxon>Fungi</taxon>
        <taxon>Dikarya</taxon>
        <taxon>Basidiomycota</taxon>
        <taxon>Agaricomycotina</taxon>
        <taxon>Agaricomycetes</taxon>
        <taxon>Phallomycetidae</taxon>
        <taxon>Geastrales</taxon>
        <taxon>Sphaerobolaceae</taxon>
        <taxon>Sphaerobolus</taxon>
    </lineage>
</organism>
<keyword evidence="1" id="KW-0732">Signal</keyword>
<accession>A0A0C9VFL3</accession>